<dbReference type="SUPFAM" id="SSF56112">
    <property type="entry name" value="Protein kinase-like (PK-like)"/>
    <property type="match status" value="1"/>
</dbReference>
<keyword evidence="8" id="KW-1185">Reference proteome</keyword>
<dbReference type="Gene3D" id="3.30.450.20">
    <property type="entry name" value="PAS domain"/>
    <property type="match status" value="1"/>
</dbReference>
<dbReference type="SUPFAM" id="SSF55781">
    <property type="entry name" value="GAF domain-like"/>
    <property type="match status" value="1"/>
</dbReference>
<dbReference type="CDD" id="cd14014">
    <property type="entry name" value="STKc_PknB_like"/>
    <property type="match status" value="1"/>
</dbReference>
<dbReference type="SMART" id="SM00065">
    <property type="entry name" value="GAF"/>
    <property type="match status" value="1"/>
</dbReference>
<dbReference type="InterPro" id="IPR003018">
    <property type="entry name" value="GAF"/>
</dbReference>
<dbReference type="Pfam" id="PF08448">
    <property type="entry name" value="PAS_4"/>
    <property type="match status" value="1"/>
</dbReference>
<dbReference type="InterPro" id="IPR000700">
    <property type="entry name" value="PAS-assoc_C"/>
</dbReference>
<dbReference type="InterPro" id="IPR000160">
    <property type="entry name" value="GGDEF_dom"/>
</dbReference>
<dbReference type="Pfam" id="PF00563">
    <property type="entry name" value="EAL"/>
    <property type="match status" value="1"/>
</dbReference>
<dbReference type="InterPro" id="IPR035965">
    <property type="entry name" value="PAS-like_dom_sf"/>
</dbReference>
<dbReference type="CDD" id="cd01949">
    <property type="entry name" value="GGDEF"/>
    <property type="match status" value="1"/>
</dbReference>
<dbReference type="Proteomes" id="UP000629098">
    <property type="component" value="Unassembled WGS sequence"/>
</dbReference>
<dbReference type="InterPro" id="IPR000719">
    <property type="entry name" value="Prot_kinase_dom"/>
</dbReference>
<dbReference type="Gene3D" id="1.10.510.10">
    <property type="entry name" value="Transferase(Phosphotransferase) domain 1"/>
    <property type="match status" value="1"/>
</dbReference>
<evidence type="ECO:0000259" key="6">
    <source>
        <dbReference type="PROSITE" id="PS50887"/>
    </source>
</evidence>
<dbReference type="InterPro" id="IPR041664">
    <property type="entry name" value="AAA_16"/>
</dbReference>
<evidence type="ECO:0000259" key="2">
    <source>
        <dbReference type="PROSITE" id="PS50011"/>
    </source>
</evidence>
<feature type="domain" description="GGDEF" evidence="6">
    <location>
        <begin position="1690"/>
        <end position="1824"/>
    </location>
</feature>
<evidence type="ECO:0000259" key="5">
    <source>
        <dbReference type="PROSITE" id="PS50883"/>
    </source>
</evidence>
<feature type="domain" description="EAL" evidence="5">
    <location>
        <begin position="1833"/>
        <end position="2086"/>
    </location>
</feature>
<dbReference type="Pfam" id="PF00069">
    <property type="entry name" value="Pkinase"/>
    <property type="match status" value="1"/>
</dbReference>
<dbReference type="EMBL" id="JACXAE010000128">
    <property type="protein sequence ID" value="MBD2778576.1"/>
    <property type="molecule type" value="Genomic_DNA"/>
</dbReference>
<gene>
    <name evidence="7" type="ORF">ICL16_42680</name>
</gene>
<sequence>MISAYRFVAQLYESANSVIYRGLRVDTEQPVVLKILKDAYPTPERIAWFEREYKVTRNLKIPGVVDAYALLRDGERLLMVLEDFGGDSLELLGIVGKLELSEFLQLALAITKILGQIHAAKIIHKDINPSNIVLNPNTGQVKIIDFGISTVLSRENPTWSNPNVLEGTLAYISPEQTGRMNRAVDLRSDFYSLGVTFYELLTGIKPFESSDALELVHCHLAKQPVPPHLVVGAKGCSPLPSIVSDLIMKLMAKNAGDRYQSADGIQADLETCLHLLQTTGQIDVFPLGEHDISVSFQIPQKLYGREREVETLLAAFERTSSGAIEMVLITGYSGVGKSVLVREVHKPITEKRGNFIWGKFEQYQRNIPYYALSQAFQELCNQLLAEPEFILNQWREKILAAVGNNAQVLIDVIPKLERIIGTAPPVVQVEPIEAQNRFNLVFQNFVKAISEPEHPLVLFIDDLQWADGASLNLLSTIMSDTNLQYLLIIGAYRDNVVETNASTSLQPLTLAIEEIQKQRGILSFIQLDNLKVQDVNALIADTLHCEPNKSQSLTNLVYDKTQGNAFFTIEFLKSLYTEELLPFNYPPLSSPRTSGGQRGVGWNWDITQIQAKDITDNVVELMTGKINFLAEKTRTVLQLAACIGNKFNLATLAIIYQHPPVDVLADLFGAMQAGLVIPLNNKYKLIEAGANIASEVSFKFLHDRVQQAAYSLIDSTQKTAIHLQIGRLMLQNTVPEGLSENIFEIVEHFNIVVSSASTSLHPDEREEIARLNLMASEKAKLAIAYEAAVKYLNIGLKLLTEDSWQTNYNLTLNLYDSAVYAEYLNTNYARSELLSNVVIQKVKTARELANVYETKIQLYIAQNQMQASIDIGLEFLNMLGISLSKSSPSQLSINDLENLPPMTDPDKLVAMRILKTIWSPAHTTNSPIAPFIVFTMVELCVNYGNSSFAAFTYVLYGLLLCRTQSNLDLGYQLGKLSLKMLKQFDAKKIEGKVNLMFNCCIRQWKEHKRTTLASLWQTLQILIETGDIEYASYAAINYFSNLVLVGYPLDYVKQKYKNCLSILESIQQEFSLYYVKIWGQLVLSLIEEEGESNRLMEFNEAEIVPILQRKNNLQSLFALALVKTRLSYLFKNYTTAVKSAENAAVNKQSMQGLLACADYNFYYSLSLLANYLNQEEREQKQYIEQVAANQKEMKTWAAHAPMNFQHNYDLVEAEKARVLGQVVEAMKFYERAIKGAKDNGYIHEEALAYELAANFYLAQGMEEFAQLYMTKAHYGYICWGAKSKVRDLEQSYPQFFAQCQGEKFAPATILTTDSTTSTEIDLTSVLKASLALSGEIVLNTLLEKMMRIVLENAGAQKGYFLTLRSEGKWVIEASGTVERNEFKVLPSIPIETVSGSSDIPMLSQGIVNYVSRTQETIILHDAIHSGNFTRDPYIVKIQPKSVLCMPLLKGGKLTGILYLENNLIESAFTTDRLSVLKLLTAQISISTENAQLYTNLQAYSQELKVKNTELLEVNRQLEAEITDRLQMESALTQSQERLQAILDNSTALIYVKDIEGKFILVNRHVATKLGLNPEEIKGKTDYDFLPSAIADTMRENDRQVFATGNPIEFEEVIPREDGLHFYISIKVPLKDSAGKVYAVCGISTDITGRKRAESQLHHDAFHDALTGLPNRALFMERLKNAIDLAQQENLLFAVLFLDLDGFKVINDSLGHILGDRFLIAIANRLKVCLGSSNIVARLGGDEFTVLLVGLKDASVAVDVANQIQQTLSLPFELDGQFVFTTASIGIALSSTVNYHRPEDILRDADTAMYRAKALGRGRSELFNSDMYARAVARLQLETDLRRAIERCEFRVNYQPIISFTNGMISGFEALVRWQHPERGLIYPADFIPLAEETGLIVEIGNWVLEEACRFMQTMRRTSTRSLLISVNLSVKQFSQPDLIKQISDILQFTNLEAEALILEITESAIMEGDVALNALEQLRQLGIKLSIDDFGIGYSSLARLHSFPINSLKIDRSFVSSMNAPASNREIIEAIITLAHKLGYHVTAEGVETASQLAFLKQLNCEYGQGCFFSPALDTSAASALIMTNPQW</sequence>
<evidence type="ECO:0000256" key="1">
    <source>
        <dbReference type="ARBA" id="ARBA00004167"/>
    </source>
</evidence>
<evidence type="ECO:0000313" key="8">
    <source>
        <dbReference type="Proteomes" id="UP000629098"/>
    </source>
</evidence>
<dbReference type="SUPFAM" id="SSF55785">
    <property type="entry name" value="PYP-like sensor domain (PAS domain)"/>
    <property type="match status" value="1"/>
</dbReference>
<dbReference type="Gene3D" id="3.40.50.300">
    <property type="entry name" value="P-loop containing nucleotide triphosphate hydrolases"/>
    <property type="match status" value="1"/>
</dbReference>
<dbReference type="InterPro" id="IPR043128">
    <property type="entry name" value="Rev_trsase/Diguanyl_cyclase"/>
</dbReference>
<accession>A0A8J7CBP0</accession>
<dbReference type="Gene3D" id="3.20.20.450">
    <property type="entry name" value="EAL domain"/>
    <property type="match status" value="1"/>
</dbReference>
<dbReference type="SMART" id="SM00052">
    <property type="entry name" value="EAL"/>
    <property type="match status" value="1"/>
</dbReference>
<dbReference type="InterPro" id="IPR035919">
    <property type="entry name" value="EAL_sf"/>
</dbReference>
<dbReference type="PROSITE" id="PS00012">
    <property type="entry name" value="PHOSPHOPANTETHEINE"/>
    <property type="match status" value="1"/>
</dbReference>
<dbReference type="InterPro" id="IPR001633">
    <property type="entry name" value="EAL_dom"/>
</dbReference>
<dbReference type="CDD" id="cd00130">
    <property type="entry name" value="PAS"/>
    <property type="match status" value="1"/>
</dbReference>
<dbReference type="InterPro" id="IPR013656">
    <property type="entry name" value="PAS_4"/>
</dbReference>
<evidence type="ECO:0000259" key="3">
    <source>
        <dbReference type="PROSITE" id="PS50112"/>
    </source>
</evidence>
<dbReference type="PROSITE" id="PS50011">
    <property type="entry name" value="PROTEIN_KINASE_DOM"/>
    <property type="match status" value="1"/>
</dbReference>
<dbReference type="Pfam" id="PF13191">
    <property type="entry name" value="AAA_16"/>
    <property type="match status" value="1"/>
</dbReference>
<dbReference type="Gene3D" id="3.30.70.270">
    <property type="match status" value="1"/>
</dbReference>
<dbReference type="RefSeq" id="WP_190838423.1">
    <property type="nucleotide sequence ID" value="NZ_CAWPPI010000128.1"/>
</dbReference>
<reference evidence="7" key="1">
    <citation type="submission" date="2020-09" db="EMBL/GenBank/DDBJ databases">
        <title>Iningainema tapete sp. nov. (Scytonemataceae, Cyanobacteria) from greenhouses in central Florida (USA) produces two types of nodularin with biosynthetic potential for microcystin-LR and anabaenopeptins.</title>
        <authorList>
            <person name="Berthold D.E."/>
            <person name="Lefler F.W."/>
            <person name="Huang I.-S."/>
            <person name="Abdulla H."/>
            <person name="Zimba P.V."/>
            <person name="Laughinghouse H.D. IV."/>
        </authorList>
    </citation>
    <scope>NUCLEOTIDE SEQUENCE</scope>
    <source>
        <strain evidence="7">BLCCT55</strain>
    </source>
</reference>
<comment type="caution">
    <text evidence="7">The sequence shown here is derived from an EMBL/GenBank/DDBJ whole genome shotgun (WGS) entry which is preliminary data.</text>
</comment>
<dbReference type="Gene3D" id="3.30.450.40">
    <property type="match status" value="1"/>
</dbReference>
<dbReference type="PANTHER" id="PTHR43642:SF1">
    <property type="entry name" value="HYBRID SIGNAL TRANSDUCTION HISTIDINE KINASE G"/>
    <property type="match status" value="1"/>
</dbReference>
<dbReference type="SUPFAM" id="SSF141868">
    <property type="entry name" value="EAL domain-like"/>
    <property type="match status" value="1"/>
</dbReference>
<dbReference type="Pfam" id="PF01590">
    <property type="entry name" value="GAF"/>
    <property type="match status" value="1"/>
</dbReference>
<feature type="domain" description="PAS" evidence="3">
    <location>
        <begin position="1534"/>
        <end position="1616"/>
    </location>
</feature>
<dbReference type="Pfam" id="PF00990">
    <property type="entry name" value="GGDEF"/>
    <property type="match status" value="1"/>
</dbReference>
<dbReference type="GO" id="GO:0016020">
    <property type="term" value="C:membrane"/>
    <property type="evidence" value="ECO:0007669"/>
    <property type="project" value="UniProtKB-SubCell"/>
</dbReference>
<evidence type="ECO:0000313" key="7">
    <source>
        <dbReference type="EMBL" id="MBD2778576.1"/>
    </source>
</evidence>
<dbReference type="Gene3D" id="3.30.200.20">
    <property type="entry name" value="Phosphorylase Kinase, domain 1"/>
    <property type="match status" value="1"/>
</dbReference>
<dbReference type="PANTHER" id="PTHR43642">
    <property type="entry name" value="HYBRID SIGNAL TRANSDUCTION HISTIDINE KINASE G"/>
    <property type="match status" value="1"/>
</dbReference>
<dbReference type="PROSITE" id="PS50112">
    <property type="entry name" value="PAS"/>
    <property type="match status" value="1"/>
</dbReference>
<proteinExistence type="predicted"/>
<organism evidence="7 8">
    <name type="scientific">Iningainema tapete BLCC-T55</name>
    <dbReference type="NCBI Taxonomy" id="2748662"/>
    <lineage>
        <taxon>Bacteria</taxon>
        <taxon>Bacillati</taxon>
        <taxon>Cyanobacteriota</taxon>
        <taxon>Cyanophyceae</taxon>
        <taxon>Nostocales</taxon>
        <taxon>Scytonemataceae</taxon>
        <taxon>Iningainema tapete</taxon>
    </lineage>
</organism>
<feature type="domain" description="Protein kinase" evidence="2">
    <location>
        <begin position="5"/>
        <end position="273"/>
    </location>
</feature>
<feature type="domain" description="PAC" evidence="4">
    <location>
        <begin position="1607"/>
        <end position="1658"/>
    </location>
</feature>
<dbReference type="InterPro" id="IPR029787">
    <property type="entry name" value="Nucleotide_cyclase"/>
</dbReference>
<dbReference type="InterPro" id="IPR006162">
    <property type="entry name" value="Ppantetheine_attach_site"/>
</dbReference>
<evidence type="ECO:0000259" key="4">
    <source>
        <dbReference type="PROSITE" id="PS50113"/>
    </source>
</evidence>
<protein>
    <submittedName>
        <fullName evidence="7">EAL domain-containing protein</fullName>
    </submittedName>
</protein>
<dbReference type="SUPFAM" id="SSF55073">
    <property type="entry name" value="Nucleotide cyclase"/>
    <property type="match status" value="1"/>
</dbReference>
<dbReference type="InterPro" id="IPR029016">
    <property type="entry name" value="GAF-like_dom_sf"/>
</dbReference>
<dbReference type="SMART" id="SM00091">
    <property type="entry name" value="PAS"/>
    <property type="match status" value="1"/>
</dbReference>
<dbReference type="InterPro" id="IPR011009">
    <property type="entry name" value="Kinase-like_dom_sf"/>
</dbReference>
<dbReference type="SUPFAM" id="SSF52540">
    <property type="entry name" value="P-loop containing nucleoside triphosphate hydrolases"/>
    <property type="match status" value="1"/>
</dbReference>
<dbReference type="InterPro" id="IPR053159">
    <property type="entry name" value="Hybrid_Histidine_Kinase"/>
</dbReference>
<dbReference type="PROSITE" id="PS50887">
    <property type="entry name" value="GGDEF"/>
    <property type="match status" value="1"/>
</dbReference>
<dbReference type="GO" id="GO:0004672">
    <property type="term" value="F:protein kinase activity"/>
    <property type="evidence" value="ECO:0007669"/>
    <property type="project" value="InterPro"/>
</dbReference>
<name>A0A8J7CBP0_9CYAN</name>
<dbReference type="NCBIfam" id="TIGR00254">
    <property type="entry name" value="GGDEF"/>
    <property type="match status" value="1"/>
</dbReference>
<dbReference type="PROSITE" id="PS50883">
    <property type="entry name" value="EAL"/>
    <property type="match status" value="1"/>
</dbReference>
<dbReference type="InterPro" id="IPR000014">
    <property type="entry name" value="PAS"/>
</dbReference>
<dbReference type="CDD" id="cd01948">
    <property type="entry name" value="EAL"/>
    <property type="match status" value="1"/>
</dbReference>
<dbReference type="PROSITE" id="PS50113">
    <property type="entry name" value="PAC"/>
    <property type="match status" value="1"/>
</dbReference>
<dbReference type="NCBIfam" id="TIGR00229">
    <property type="entry name" value="sensory_box"/>
    <property type="match status" value="1"/>
</dbReference>
<dbReference type="SMART" id="SM00267">
    <property type="entry name" value="GGDEF"/>
    <property type="match status" value="1"/>
</dbReference>
<comment type="subcellular location">
    <subcellularLocation>
        <location evidence="1">Membrane</location>
        <topology evidence="1">Single-pass membrane protein</topology>
    </subcellularLocation>
</comment>
<dbReference type="GO" id="GO:0005524">
    <property type="term" value="F:ATP binding"/>
    <property type="evidence" value="ECO:0007669"/>
    <property type="project" value="InterPro"/>
</dbReference>
<dbReference type="InterPro" id="IPR027417">
    <property type="entry name" value="P-loop_NTPase"/>
</dbReference>